<reference evidence="2 3" key="1">
    <citation type="submission" date="2022-11" db="EMBL/GenBank/DDBJ databases">
        <title>Minimal conservation of predation-associated metabolite biosynthetic gene clusters underscores biosynthetic potential of Myxococcota including descriptions for ten novel species: Archangium lansinium sp. nov., Myxococcus landrumus sp. nov., Nannocystis bai.</title>
        <authorList>
            <person name="Ahearne A."/>
            <person name="Stevens C."/>
            <person name="Dowd S."/>
        </authorList>
    </citation>
    <scope>NUCLEOTIDE SEQUENCE [LARGE SCALE GENOMIC DNA]</scope>
    <source>
        <strain evidence="2 3">RJM3</strain>
    </source>
</reference>
<feature type="region of interest" description="Disordered" evidence="1">
    <location>
        <begin position="771"/>
        <end position="792"/>
    </location>
</feature>
<evidence type="ECO:0000313" key="2">
    <source>
        <dbReference type="EMBL" id="MDC0749959.1"/>
    </source>
</evidence>
<evidence type="ECO:0000313" key="3">
    <source>
        <dbReference type="Proteomes" id="UP001221411"/>
    </source>
</evidence>
<sequence length="943" mass="102340">MSTADELTSAIDGTDACSPRTGGEALAEIVAQHAQIYAPSPDTSAPTTCVSFGRMHSDVTFPMVVEVPRIAELLNNVADAAVAMGLHDVQFWLQQRTNKAGAPETIHGAVVDVDVLTADILGEVERAGMPMPAAYFQTLNGYKLVYPLDSAISAELFEQIAKRLTLGFEGGDPGSWSVSQGQRLPKCIKTTARGQVSVDFKAQLANPIPLTSDISSVPFPRRVMRALGGWSPAPADREKIRDYLIEMGIPAPESPGHALYAACPVSDEHDSKCCYVNVDDIGAVSMTCLGGHAGEGRKYWSEANLLMLAGGDAAVGEAIFDPFKHLPVTWAARELFEYKLRDWPASLRHAAFDVWVREKARLEAKVPAALDVTLDVYKRRLLGDREFGPVKPYFSEVEQKLAYDDAAGRRSFVNCKESGPSTKSNLHEAQATAAWTVCEEEKRDGSIVHVPGWAQTTSSLMNKSTIGQRAALRVLGVPTIMRYDLPVAHVQDGWGVEPRTKVITATKAFQFPAGVEEIPALEFFLKLFRDGRLPLASENDVHLFVACLAAPLLRDIGRGQLGIWWVIGPPGAGKDFLAEMCTGAWETVSTGPSRVSFDLNVTNDLETKRSFAAAEGAVYARAKEAGKRLGMIETLIQVAGTSTLTARGMKENERSIPNSFVILADSAEDLPDRREISRRTVMISVADMDDSISKGAVLDEVKKAAPGLLLNLKRIVESKPPEWYLRQTDTGSRLLIPVALARLLGATLPEVQGQDLSDIFEAMRDFITTPTAKDEGERERKKAMDRGAKESGEMKSLPSYRLSLFIDQMKGIAGYKELFATFGDKARSLATRIMRESGYAAVRTGKRQYLAVQIGSIEYAFKLTRNYRNFILVPKAEYESKTLSGQAGAKVASTPPTDGAAAESAASSPDVEQGQKSEPSPIVFSDADLLNEGGPSSNKESAS</sequence>
<accession>A0ABT5F773</accession>
<gene>
    <name evidence="2" type="ORF">POL67_52020</name>
</gene>
<feature type="region of interest" description="Disordered" evidence="1">
    <location>
        <begin position="884"/>
        <end position="943"/>
    </location>
</feature>
<name>A0ABT5F773_9BACT</name>
<protein>
    <submittedName>
        <fullName evidence="2">Uncharacterized protein</fullName>
    </submittedName>
</protein>
<dbReference type="Proteomes" id="UP001221411">
    <property type="component" value="Unassembled WGS sequence"/>
</dbReference>
<proteinExistence type="predicted"/>
<organism evidence="2 3">
    <name type="scientific">Polyangium mundeleinium</name>
    <dbReference type="NCBI Taxonomy" id="2995306"/>
    <lineage>
        <taxon>Bacteria</taxon>
        <taxon>Pseudomonadati</taxon>
        <taxon>Myxococcota</taxon>
        <taxon>Polyangia</taxon>
        <taxon>Polyangiales</taxon>
        <taxon>Polyangiaceae</taxon>
        <taxon>Polyangium</taxon>
    </lineage>
</organism>
<feature type="compositionally biased region" description="Basic and acidic residues" evidence="1">
    <location>
        <begin position="772"/>
        <end position="792"/>
    </location>
</feature>
<keyword evidence="3" id="KW-1185">Reference proteome</keyword>
<feature type="compositionally biased region" description="Polar residues" evidence="1">
    <location>
        <begin position="934"/>
        <end position="943"/>
    </location>
</feature>
<comment type="caution">
    <text evidence="2">The sequence shown here is derived from an EMBL/GenBank/DDBJ whole genome shotgun (WGS) entry which is preliminary data.</text>
</comment>
<evidence type="ECO:0000256" key="1">
    <source>
        <dbReference type="SAM" id="MobiDB-lite"/>
    </source>
</evidence>
<dbReference type="RefSeq" id="WP_271930509.1">
    <property type="nucleotide sequence ID" value="NZ_JAQNDO010000001.1"/>
</dbReference>
<dbReference type="EMBL" id="JAQNDO010000001">
    <property type="protein sequence ID" value="MDC0749959.1"/>
    <property type="molecule type" value="Genomic_DNA"/>
</dbReference>